<gene>
    <name evidence="9" type="ORF">FHX81_4614</name>
</gene>
<dbReference type="OrthoDB" id="3175079at2"/>
<sequence length="102" mass="10241">MAWVLLLGAALLEAVWATALGRSDGFTRPWPTVIGIAAAAASFVMLAIAMRDLPVGTAYAVWVGLGAVGVVLVGITAGESASPPRLACLALIVLGVAGLKLT</sequence>
<proteinExistence type="inferred from homology"/>
<evidence type="ECO:0000256" key="4">
    <source>
        <dbReference type="ARBA" id="ARBA00022692"/>
    </source>
</evidence>
<keyword evidence="5 8" id="KW-1133">Transmembrane helix</keyword>
<feature type="transmembrane region" description="Helical" evidence="8">
    <location>
        <begin position="33"/>
        <end position="50"/>
    </location>
</feature>
<reference evidence="9 10" key="1">
    <citation type="submission" date="2019-06" db="EMBL/GenBank/DDBJ databases">
        <title>Sequencing the genomes of 1000 actinobacteria strains.</title>
        <authorList>
            <person name="Klenk H.-P."/>
        </authorList>
    </citation>
    <scope>NUCLEOTIDE SEQUENCE [LARGE SCALE GENOMIC DNA]</scope>
    <source>
        <strain evidence="9 10">DSM 45456</strain>
    </source>
</reference>
<dbReference type="Gene3D" id="1.10.3730.20">
    <property type="match status" value="1"/>
</dbReference>
<dbReference type="Proteomes" id="UP000316628">
    <property type="component" value="Unassembled WGS sequence"/>
</dbReference>
<dbReference type="InterPro" id="IPR000390">
    <property type="entry name" value="Small_drug/metabolite_transptr"/>
</dbReference>
<dbReference type="PANTHER" id="PTHR30561">
    <property type="entry name" value="SMR FAMILY PROTON-DEPENDENT DRUG EFFLUX TRANSPORTER SUGE"/>
    <property type="match status" value="1"/>
</dbReference>
<protein>
    <submittedName>
        <fullName evidence="9">Quaternary ammonium compound-resistance protein SugE</fullName>
    </submittedName>
</protein>
<comment type="caution">
    <text evidence="9">The sequence shown here is derived from an EMBL/GenBank/DDBJ whole genome shotgun (WGS) entry which is preliminary data.</text>
</comment>
<dbReference type="SUPFAM" id="SSF103481">
    <property type="entry name" value="Multidrug resistance efflux transporter EmrE"/>
    <property type="match status" value="1"/>
</dbReference>
<dbReference type="AlphaFoldDB" id="A0A543JHC2"/>
<evidence type="ECO:0000256" key="2">
    <source>
        <dbReference type="ARBA" id="ARBA00022448"/>
    </source>
</evidence>
<evidence type="ECO:0000313" key="9">
    <source>
        <dbReference type="EMBL" id="TQM82216.1"/>
    </source>
</evidence>
<evidence type="ECO:0000256" key="7">
    <source>
        <dbReference type="RuleBase" id="RU003942"/>
    </source>
</evidence>
<keyword evidence="3" id="KW-1003">Cell membrane</keyword>
<dbReference type="InterPro" id="IPR045324">
    <property type="entry name" value="Small_multidrug_res"/>
</dbReference>
<evidence type="ECO:0000256" key="8">
    <source>
        <dbReference type="SAM" id="Phobius"/>
    </source>
</evidence>
<evidence type="ECO:0000256" key="6">
    <source>
        <dbReference type="ARBA" id="ARBA00023136"/>
    </source>
</evidence>
<accession>A0A543JHC2</accession>
<dbReference type="EMBL" id="VFPP01000001">
    <property type="protein sequence ID" value="TQM82216.1"/>
    <property type="molecule type" value="Genomic_DNA"/>
</dbReference>
<organism evidence="9 10">
    <name type="scientific">Saccharothrix saharensis</name>
    <dbReference type="NCBI Taxonomy" id="571190"/>
    <lineage>
        <taxon>Bacteria</taxon>
        <taxon>Bacillati</taxon>
        <taxon>Actinomycetota</taxon>
        <taxon>Actinomycetes</taxon>
        <taxon>Pseudonocardiales</taxon>
        <taxon>Pseudonocardiaceae</taxon>
        <taxon>Saccharothrix</taxon>
    </lineage>
</organism>
<dbReference type="RefSeq" id="WP_141980073.1">
    <property type="nucleotide sequence ID" value="NZ_VFPP01000001.1"/>
</dbReference>
<keyword evidence="6 8" id="KW-0472">Membrane</keyword>
<comment type="similarity">
    <text evidence="7">Belongs to the drug/metabolite transporter (DMT) superfamily. Small multidrug resistance (SMR) (TC 2.A.7.1) family.</text>
</comment>
<keyword evidence="10" id="KW-1185">Reference proteome</keyword>
<dbReference type="GO" id="GO:0022857">
    <property type="term" value="F:transmembrane transporter activity"/>
    <property type="evidence" value="ECO:0007669"/>
    <property type="project" value="InterPro"/>
</dbReference>
<dbReference type="PANTHER" id="PTHR30561:SF0">
    <property type="entry name" value="GUANIDINIUM EXPORTER"/>
    <property type="match status" value="1"/>
</dbReference>
<dbReference type="FunFam" id="1.10.3730.20:FF:000001">
    <property type="entry name" value="Quaternary ammonium compound resistance transporter SugE"/>
    <property type="match status" value="1"/>
</dbReference>
<comment type="subcellular location">
    <subcellularLocation>
        <location evidence="1 7">Cell membrane</location>
        <topology evidence="1 7">Multi-pass membrane protein</topology>
    </subcellularLocation>
</comment>
<keyword evidence="4 7" id="KW-0812">Transmembrane</keyword>
<dbReference type="Pfam" id="PF00893">
    <property type="entry name" value="Multi_Drug_Res"/>
    <property type="match status" value="1"/>
</dbReference>
<evidence type="ECO:0000256" key="5">
    <source>
        <dbReference type="ARBA" id="ARBA00022989"/>
    </source>
</evidence>
<feature type="transmembrane region" description="Helical" evidence="8">
    <location>
        <begin position="57"/>
        <end position="78"/>
    </location>
</feature>
<evidence type="ECO:0000313" key="10">
    <source>
        <dbReference type="Proteomes" id="UP000316628"/>
    </source>
</evidence>
<keyword evidence="2" id="KW-0813">Transport</keyword>
<evidence type="ECO:0000256" key="3">
    <source>
        <dbReference type="ARBA" id="ARBA00022475"/>
    </source>
</evidence>
<dbReference type="InterPro" id="IPR037185">
    <property type="entry name" value="EmrE-like"/>
</dbReference>
<name>A0A543JHC2_9PSEU</name>
<evidence type="ECO:0000256" key="1">
    <source>
        <dbReference type="ARBA" id="ARBA00004651"/>
    </source>
</evidence>
<dbReference type="GO" id="GO:0005886">
    <property type="term" value="C:plasma membrane"/>
    <property type="evidence" value="ECO:0007669"/>
    <property type="project" value="UniProtKB-SubCell"/>
</dbReference>